<name>A0A5C6B437_9BACT</name>
<gene>
    <name evidence="2" type="ORF">Pla52n_17990</name>
</gene>
<feature type="coiled-coil region" evidence="1">
    <location>
        <begin position="131"/>
        <end position="201"/>
    </location>
</feature>
<organism evidence="2 3">
    <name type="scientific">Stieleria varia</name>
    <dbReference type="NCBI Taxonomy" id="2528005"/>
    <lineage>
        <taxon>Bacteria</taxon>
        <taxon>Pseudomonadati</taxon>
        <taxon>Planctomycetota</taxon>
        <taxon>Planctomycetia</taxon>
        <taxon>Pirellulales</taxon>
        <taxon>Pirellulaceae</taxon>
        <taxon>Stieleria</taxon>
    </lineage>
</organism>
<comment type="caution">
    <text evidence="2">The sequence shown here is derived from an EMBL/GenBank/DDBJ whole genome shotgun (WGS) entry which is preliminary data.</text>
</comment>
<protein>
    <submittedName>
        <fullName evidence="2">Uncharacterized protein</fullName>
    </submittedName>
</protein>
<dbReference type="EMBL" id="SJPN01000002">
    <property type="protein sequence ID" value="TWU06079.1"/>
    <property type="molecule type" value="Genomic_DNA"/>
</dbReference>
<evidence type="ECO:0000313" key="3">
    <source>
        <dbReference type="Proteomes" id="UP000320176"/>
    </source>
</evidence>
<evidence type="ECO:0000256" key="1">
    <source>
        <dbReference type="SAM" id="Coils"/>
    </source>
</evidence>
<keyword evidence="1" id="KW-0175">Coiled coil</keyword>
<sequence>MPKCYFSILMIPLLACCCGCETKLTDESVEVDPTANVSDVAAVDGGVASAANAVSQEAERMRKRFGELFGNVLPTLDEARLLVDRHETLPDDSSIPFKEDKVSNAAALNELLDQAIEVLGVSEVSDYRQRIRDANAAIAASHEKIADYQRERVSASYEKDLGRIQRINPFEMSKEAIDEAIKNEKAEIESQEELLVQLKKTFASELSKIGVKVDEAGLDSLLSSVSGDDIVTMAVVFDNIKLVTTQLQELTESSGEALDVSKRYYGMYVVMIHVMDRIQKTFVRDVLDNHIPRLKEYEEKAQQNIAQAEALIKVNGGDSELLQANIASNRITRETAQLYAKYLKENAEQIAKENKLAQKNLATAMNTYDTVKLSSDVATLMKTGRRDFETLMRLQVPSLREFDNETIRKEFEKMTGQLRASR</sequence>
<dbReference type="RefSeq" id="WP_146519221.1">
    <property type="nucleotide sequence ID" value="NZ_CP151726.1"/>
</dbReference>
<evidence type="ECO:0000313" key="2">
    <source>
        <dbReference type="EMBL" id="TWU06079.1"/>
    </source>
</evidence>
<dbReference type="AlphaFoldDB" id="A0A5C6B437"/>
<proteinExistence type="predicted"/>
<feature type="coiled-coil region" evidence="1">
    <location>
        <begin position="340"/>
        <end position="367"/>
    </location>
</feature>
<reference evidence="2 3" key="1">
    <citation type="submission" date="2019-02" db="EMBL/GenBank/DDBJ databases">
        <title>Deep-cultivation of Planctomycetes and their phenomic and genomic characterization uncovers novel biology.</title>
        <authorList>
            <person name="Wiegand S."/>
            <person name="Jogler M."/>
            <person name="Boedeker C."/>
            <person name="Pinto D."/>
            <person name="Vollmers J."/>
            <person name="Rivas-Marin E."/>
            <person name="Kohn T."/>
            <person name="Peeters S.H."/>
            <person name="Heuer A."/>
            <person name="Rast P."/>
            <person name="Oberbeckmann S."/>
            <person name="Bunk B."/>
            <person name="Jeske O."/>
            <person name="Meyerdierks A."/>
            <person name="Storesund J.E."/>
            <person name="Kallscheuer N."/>
            <person name="Luecker S."/>
            <person name="Lage O.M."/>
            <person name="Pohl T."/>
            <person name="Merkel B.J."/>
            <person name="Hornburger P."/>
            <person name="Mueller R.-W."/>
            <person name="Bruemmer F."/>
            <person name="Labrenz M."/>
            <person name="Spormann A.M."/>
            <person name="Op Den Camp H."/>
            <person name="Overmann J."/>
            <person name="Amann R."/>
            <person name="Jetten M.S.M."/>
            <person name="Mascher T."/>
            <person name="Medema M.H."/>
            <person name="Devos D.P."/>
            <person name="Kaster A.-K."/>
            <person name="Ovreas L."/>
            <person name="Rohde M."/>
            <person name="Galperin M.Y."/>
            <person name="Jogler C."/>
        </authorList>
    </citation>
    <scope>NUCLEOTIDE SEQUENCE [LARGE SCALE GENOMIC DNA]</scope>
    <source>
        <strain evidence="2 3">Pla52n</strain>
    </source>
</reference>
<dbReference type="Proteomes" id="UP000320176">
    <property type="component" value="Unassembled WGS sequence"/>
</dbReference>
<keyword evidence="3" id="KW-1185">Reference proteome</keyword>
<dbReference type="OrthoDB" id="257356at2"/>
<accession>A0A5C6B437</accession>